<accession>A0A0W8E152</accession>
<dbReference type="EMBL" id="LNQE01001920">
    <property type="protein sequence ID" value="KUG02391.1"/>
    <property type="molecule type" value="Genomic_DNA"/>
</dbReference>
<comment type="caution">
    <text evidence="2">The sequence shown here is derived from an EMBL/GenBank/DDBJ whole genome shotgun (WGS) entry which is preliminary data.</text>
</comment>
<evidence type="ECO:0000313" key="2">
    <source>
        <dbReference type="EMBL" id="KUG02391.1"/>
    </source>
</evidence>
<name>A0A0W8E152_9ZZZZ</name>
<reference evidence="2" key="1">
    <citation type="journal article" date="2015" name="Proc. Natl. Acad. Sci. U.S.A.">
        <title>Networks of energetic and metabolic interactions define dynamics in microbial communities.</title>
        <authorList>
            <person name="Embree M."/>
            <person name="Liu J.K."/>
            <person name="Al-Bassam M.M."/>
            <person name="Zengler K."/>
        </authorList>
    </citation>
    <scope>NUCLEOTIDE SEQUENCE</scope>
</reference>
<sequence>MENENPSAQPNGTTFLIRVQFRQNATWQGRIEWLEGKKTRPFRSMLEMSQLMQEAWEETRGIQPGQEFASWDEKDEVS</sequence>
<protein>
    <submittedName>
        <fullName evidence="2">Uncharacterized protein</fullName>
    </submittedName>
</protein>
<evidence type="ECO:0000256" key="1">
    <source>
        <dbReference type="SAM" id="MobiDB-lite"/>
    </source>
</evidence>
<organism evidence="2">
    <name type="scientific">hydrocarbon metagenome</name>
    <dbReference type="NCBI Taxonomy" id="938273"/>
    <lineage>
        <taxon>unclassified sequences</taxon>
        <taxon>metagenomes</taxon>
        <taxon>ecological metagenomes</taxon>
    </lineage>
</organism>
<dbReference type="AlphaFoldDB" id="A0A0W8E152"/>
<proteinExistence type="predicted"/>
<feature type="region of interest" description="Disordered" evidence="1">
    <location>
        <begin position="59"/>
        <end position="78"/>
    </location>
</feature>
<gene>
    <name evidence="2" type="ORF">ASZ90_020213</name>
</gene>